<organism evidence="6 7">
    <name type="scientific">Hoeflea prorocentri</name>
    <dbReference type="NCBI Taxonomy" id="1922333"/>
    <lineage>
        <taxon>Bacteria</taxon>
        <taxon>Pseudomonadati</taxon>
        <taxon>Pseudomonadota</taxon>
        <taxon>Alphaproteobacteria</taxon>
        <taxon>Hyphomicrobiales</taxon>
        <taxon>Rhizobiaceae</taxon>
        <taxon>Hoeflea</taxon>
    </lineage>
</organism>
<name>A0A9X3UJ15_9HYPH</name>
<keyword evidence="3 6" id="KW-0418">Kinase</keyword>
<dbReference type="Pfam" id="PF00370">
    <property type="entry name" value="FGGY_N"/>
    <property type="match status" value="1"/>
</dbReference>
<feature type="domain" description="Carbohydrate kinase FGGY N-terminal" evidence="4">
    <location>
        <begin position="13"/>
        <end position="256"/>
    </location>
</feature>
<evidence type="ECO:0000256" key="1">
    <source>
        <dbReference type="ARBA" id="ARBA00009156"/>
    </source>
</evidence>
<dbReference type="PIRSF" id="PIRSF000538">
    <property type="entry name" value="GlpK"/>
    <property type="match status" value="1"/>
</dbReference>
<dbReference type="InterPro" id="IPR043129">
    <property type="entry name" value="ATPase_NBD"/>
</dbReference>
<dbReference type="RefSeq" id="WP_267990802.1">
    <property type="nucleotide sequence ID" value="NZ_JAPJZI010000001.1"/>
</dbReference>
<dbReference type="PANTHER" id="PTHR43095:SF5">
    <property type="entry name" value="XYLULOSE KINASE"/>
    <property type="match status" value="1"/>
</dbReference>
<gene>
    <name evidence="6" type="ORF">OQ273_12340</name>
</gene>
<dbReference type="Gene3D" id="3.30.420.40">
    <property type="match status" value="2"/>
</dbReference>
<dbReference type="GO" id="GO:0016301">
    <property type="term" value="F:kinase activity"/>
    <property type="evidence" value="ECO:0007669"/>
    <property type="project" value="UniProtKB-KW"/>
</dbReference>
<evidence type="ECO:0000256" key="3">
    <source>
        <dbReference type="ARBA" id="ARBA00022777"/>
    </source>
</evidence>
<evidence type="ECO:0000313" key="6">
    <source>
        <dbReference type="EMBL" id="MDA5399364.1"/>
    </source>
</evidence>
<reference evidence="6" key="1">
    <citation type="submission" date="2022-11" db="EMBL/GenBank/DDBJ databases">
        <title>Draft genome sequence of Hoeflea poritis E7-10 and Hoeflea prorocentri PM5-8, separated from scleractinian coral Porites lutea and marine dinoflagellate.</title>
        <authorList>
            <person name="Zhang G."/>
            <person name="Wei Q."/>
            <person name="Cai L."/>
        </authorList>
    </citation>
    <scope>NUCLEOTIDE SEQUENCE</scope>
    <source>
        <strain evidence="6">PM5-8</strain>
    </source>
</reference>
<dbReference type="AlphaFoldDB" id="A0A9X3UJ15"/>
<dbReference type="Pfam" id="PF02782">
    <property type="entry name" value="FGGY_C"/>
    <property type="match status" value="1"/>
</dbReference>
<dbReference type="InterPro" id="IPR018484">
    <property type="entry name" value="FGGY_N"/>
</dbReference>
<dbReference type="PANTHER" id="PTHR43095">
    <property type="entry name" value="SUGAR KINASE"/>
    <property type="match status" value="1"/>
</dbReference>
<feature type="domain" description="Carbohydrate kinase FGGY C-terminal" evidence="5">
    <location>
        <begin position="277"/>
        <end position="461"/>
    </location>
</feature>
<comment type="similarity">
    <text evidence="1">Belongs to the FGGY kinase family.</text>
</comment>
<keyword evidence="7" id="KW-1185">Reference proteome</keyword>
<dbReference type="SUPFAM" id="SSF53067">
    <property type="entry name" value="Actin-like ATPase domain"/>
    <property type="match status" value="2"/>
</dbReference>
<evidence type="ECO:0000259" key="4">
    <source>
        <dbReference type="Pfam" id="PF00370"/>
    </source>
</evidence>
<dbReference type="Proteomes" id="UP001151234">
    <property type="component" value="Unassembled WGS sequence"/>
</dbReference>
<dbReference type="EMBL" id="JAPJZI010000001">
    <property type="protein sequence ID" value="MDA5399364.1"/>
    <property type="molecule type" value="Genomic_DNA"/>
</dbReference>
<proteinExistence type="inferred from homology"/>
<evidence type="ECO:0000256" key="2">
    <source>
        <dbReference type="ARBA" id="ARBA00022679"/>
    </source>
</evidence>
<evidence type="ECO:0000313" key="7">
    <source>
        <dbReference type="Proteomes" id="UP001151234"/>
    </source>
</evidence>
<evidence type="ECO:0000259" key="5">
    <source>
        <dbReference type="Pfam" id="PF02782"/>
    </source>
</evidence>
<comment type="caution">
    <text evidence="6">The sequence shown here is derived from an EMBL/GenBank/DDBJ whole genome shotgun (WGS) entry which is preliminary data.</text>
</comment>
<dbReference type="InterPro" id="IPR000577">
    <property type="entry name" value="Carb_kinase_FGGY"/>
</dbReference>
<accession>A0A9X3UJ15</accession>
<protein>
    <submittedName>
        <fullName evidence="6">FGGY family carbohydrate kinase</fullName>
    </submittedName>
</protein>
<dbReference type="InterPro" id="IPR050406">
    <property type="entry name" value="FGGY_Carb_Kinase"/>
</dbReference>
<dbReference type="GO" id="GO:0005975">
    <property type="term" value="P:carbohydrate metabolic process"/>
    <property type="evidence" value="ECO:0007669"/>
    <property type="project" value="InterPro"/>
</dbReference>
<sequence length="527" mass="56680">MLKRDTPGNDPLVLALDGGTGSCRAILFDLKGREVAVGQREWHHPTTPEAPGGMDFDTATNGVLFDEVCREVVADIDGAAERIKAISTTSMREGMVLYDDDGAVLWACPNVDGRAREQAEELAQSGMAARIFETAGDWVSLTSSSRFLWIRQNQPELFDRTKVFGLISDWIATRLTGEYTTEPSAGSSSALFDLKKRSWSTELISDLGLDPAICPRVVESGEICGEVTAEAAARTGLEAGTPVYAGGGDTQLALVGLAQKPGDATLVAGSFWQMTAITNQPVIDPKRRARTLCHARPGQWMIEGIGFFTGFSLRWFRDAFCELEDREASETGRSVFEIMEEKAGQVPPGCNGLHAVFSSVMQSDSWSHPPPSFVGFDVNNAGGSNRVACIRALMESGAFVSDLHRAIVSECTGRDYQRIMMTGGSAQGQVWPQIIADAFNAPVDISTVKETTALGAAILAAQGAGLIADATEMASGIERTHEPDPDAHSVLREKHAEWQSLDAEMVSLALRGLAEPMWRAPGGLPRS</sequence>
<keyword evidence="2" id="KW-0808">Transferase</keyword>
<dbReference type="InterPro" id="IPR018485">
    <property type="entry name" value="FGGY_C"/>
</dbReference>